<dbReference type="EMBL" id="JH717986">
    <property type="protein sequence ID" value="EJC97684.1"/>
    <property type="molecule type" value="Genomic_DNA"/>
</dbReference>
<name>R7SJ98_FOMME</name>
<feature type="region of interest" description="Disordered" evidence="1">
    <location>
        <begin position="335"/>
        <end position="378"/>
    </location>
</feature>
<dbReference type="GeneID" id="18677355"/>
<dbReference type="KEGG" id="fme:FOMMEDRAFT_171606"/>
<protein>
    <submittedName>
        <fullName evidence="2">Uncharacterized protein</fullName>
    </submittedName>
</protein>
<sequence>MVLPGHPDTVKAGAVASLTLPREWTKLMGRLCNQHVFSWAWCQKLTKLPASIVTLGFEAKVDDPKVGSREAQLTMFSGQLHRRALSFTDGPVFGATLNDNKLQFYVSIWENDTVVVRPVNDIFELKDFDSFIECYFFLCGLSEFQSLWLKKEMKRWNEDRDKQETKLRDSAAKPWRKSDRENNKGGRTNNSNQDRGDETDLGEVEPDEEDQDDVEVDVGTSRKHEIELLEDRINRGDSPPKDGYPLTEVYRYIFDHNPNFQSRRHVPSVSEWARESSQFVGHYEDADSDLIEYTMGEDVAASVDAVSSADTSDEMECDESHPNENVAAVDSNEELGNGLADSMVSPLGHPDEFSAKTGQPRIGLEKSTYNTFTMSGNS</sequence>
<feature type="region of interest" description="Disordered" evidence="1">
    <location>
        <begin position="159"/>
        <end position="216"/>
    </location>
</feature>
<dbReference type="RefSeq" id="XP_007272098.1">
    <property type="nucleotide sequence ID" value="XM_007272036.1"/>
</dbReference>
<dbReference type="AlphaFoldDB" id="R7SJ98"/>
<feature type="compositionally biased region" description="Polar residues" evidence="1">
    <location>
        <begin position="367"/>
        <end position="378"/>
    </location>
</feature>
<organism evidence="2 3">
    <name type="scientific">Fomitiporia mediterranea (strain MF3/22)</name>
    <name type="common">Grapevine white-rot fungus</name>
    <dbReference type="NCBI Taxonomy" id="694068"/>
    <lineage>
        <taxon>Eukaryota</taxon>
        <taxon>Fungi</taxon>
        <taxon>Dikarya</taxon>
        <taxon>Basidiomycota</taxon>
        <taxon>Agaricomycotina</taxon>
        <taxon>Agaricomycetes</taxon>
        <taxon>Hymenochaetales</taxon>
        <taxon>Hymenochaetaceae</taxon>
        <taxon>Fomitiporia</taxon>
    </lineage>
</organism>
<evidence type="ECO:0000313" key="2">
    <source>
        <dbReference type="EMBL" id="EJC97684.1"/>
    </source>
</evidence>
<reference evidence="3" key="1">
    <citation type="journal article" date="2012" name="Science">
        <title>The Paleozoic origin of enzymatic lignin decomposition reconstructed from 31 fungal genomes.</title>
        <authorList>
            <person name="Floudas D."/>
            <person name="Binder M."/>
            <person name="Riley R."/>
            <person name="Barry K."/>
            <person name="Blanchette R.A."/>
            <person name="Henrissat B."/>
            <person name="Martinez A.T."/>
            <person name="Otillar R."/>
            <person name="Spatafora J.W."/>
            <person name="Yadav J.S."/>
            <person name="Aerts A."/>
            <person name="Benoit I."/>
            <person name="Boyd A."/>
            <person name="Carlson A."/>
            <person name="Copeland A."/>
            <person name="Coutinho P.M."/>
            <person name="de Vries R.P."/>
            <person name="Ferreira P."/>
            <person name="Findley K."/>
            <person name="Foster B."/>
            <person name="Gaskell J."/>
            <person name="Glotzer D."/>
            <person name="Gorecki P."/>
            <person name="Heitman J."/>
            <person name="Hesse C."/>
            <person name="Hori C."/>
            <person name="Igarashi K."/>
            <person name="Jurgens J.A."/>
            <person name="Kallen N."/>
            <person name="Kersten P."/>
            <person name="Kohler A."/>
            <person name="Kuees U."/>
            <person name="Kumar T.K.A."/>
            <person name="Kuo A."/>
            <person name="LaButti K."/>
            <person name="Larrondo L.F."/>
            <person name="Lindquist E."/>
            <person name="Ling A."/>
            <person name="Lombard V."/>
            <person name="Lucas S."/>
            <person name="Lundell T."/>
            <person name="Martin R."/>
            <person name="McLaughlin D.J."/>
            <person name="Morgenstern I."/>
            <person name="Morin E."/>
            <person name="Murat C."/>
            <person name="Nagy L.G."/>
            <person name="Nolan M."/>
            <person name="Ohm R.A."/>
            <person name="Patyshakuliyeva A."/>
            <person name="Rokas A."/>
            <person name="Ruiz-Duenas F.J."/>
            <person name="Sabat G."/>
            <person name="Salamov A."/>
            <person name="Samejima M."/>
            <person name="Schmutz J."/>
            <person name="Slot J.C."/>
            <person name="St John F."/>
            <person name="Stenlid J."/>
            <person name="Sun H."/>
            <person name="Sun S."/>
            <person name="Syed K."/>
            <person name="Tsang A."/>
            <person name="Wiebenga A."/>
            <person name="Young D."/>
            <person name="Pisabarro A."/>
            <person name="Eastwood D.C."/>
            <person name="Martin F."/>
            <person name="Cullen D."/>
            <person name="Grigoriev I.V."/>
            <person name="Hibbett D.S."/>
        </authorList>
    </citation>
    <scope>NUCLEOTIDE SEQUENCE [LARGE SCALE GENOMIC DNA]</scope>
    <source>
        <strain evidence="3">MF3/22</strain>
    </source>
</reference>
<evidence type="ECO:0000256" key="1">
    <source>
        <dbReference type="SAM" id="MobiDB-lite"/>
    </source>
</evidence>
<proteinExistence type="predicted"/>
<keyword evidence="3" id="KW-1185">Reference proteome</keyword>
<accession>R7SJ98</accession>
<dbReference type="Proteomes" id="UP000053630">
    <property type="component" value="Unassembled WGS sequence"/>
</dbReference>
<feature type="compositionally biased region" description="Basic and acidic residues" evidence="1">
    <location>
        <begin position="159"/>
        <end position="184"/>
    </location>
</feature>
<feature type="compositionally biased region" description="Acidic residues" evidence="1">
    <location>
        <begin position="197"/>
        <end position="216"/>
    </location>
</feature>
<gene>
    <name evidence="2" type="ORF">FOMMEDRAFT_171606</name>
</gene>
<evidence type="ECO:0000313" key="3">
    <source>
        <dbReference type="Proteomes" id="UP000053630"/>
    </source>
</evidence>